<accession>A0ACC2K6W5</accession>
<gene>
    <name evidence="1" type="ORF">MRB53_036115</name>
</gene>
<evidence type="ECO:0000313" key="1">
    <source>
        <dbReference type="EMBL" id="KAJ8616743.1"/>
    </source>
</evidence>
<dbReference type="Proteomes" id="UP001234297">
    <property type="component" value="Chromosome 12"/>
</dbReference>
<name>A0ACC2K6W5_PERAE</name>
<organism evidence="1 2">
    <name type="scientific">Persea americana</name>
    <name type="common">Avocado</name>
    <dbReference type="NCBI Taxonomy" id="3435"/>
    <lineage>
        <taxon>Eukaryota</taxon>
        <taxon>Viridiplantae</taxon>
        <taxon>Streptophyta</taxon>
        <taxon>Embryophyta</taxon>
        <taxon>Tracheophyta</taxon>
        <taxon>Spermatophyta</taxon>
        <taxon>Magnoliopsida</taxon>
        <taxon>Magnoliidae</taxon>
        <taxon>Laurales</taxon>
        <taxon>Lauraceae</taxon>
        <taxon>Persea</taxon>
    </lineage>
</organism>
<comment type="caution">
    <text evidence="1">The sequence shown here is derived from an EMBL/GenBank/DDBJ whole genome shotgun (WGS) entry which is preliminary data.</text>
</comment>
<reference evidence="1 2" key="1">
    <citation type="journal article" date="2022" name="Hortic Res">
        <title>A haplotype resolved chromosomal level avocado genome allows analysis of novel avocado genes.</title>
        <authorList>
            <person name="Nath O."/>
            <person name="Fletcher S.J."/>
            <person name="Hayward A."/>
            <person name="Shaw L.M."/>
            <person name="Masouleh A.K."/>
            <person name="Furtado A."/>
            <person name="Henry R.J."/>
            <person name="Mitter N."/>
        </authorList>
    </citation>
    <scope>NUCLEOTIDE SEQUENCE [LARGE SCALE GENOMIC DNA]</scope>
    <source>
        <strain evidence="2">cv. Hass</strain>
    </source>
</reference>
<sequence>MMAGGKEGELQGGGAGRRSRGDSVVCAQGGAGERQRGRWRVLSCRGGTERERESVELQGRDSEGEGECERTGKMGDESPGDMRRMEMREMVGGLCALERSDPGASVCVESDDGDGVMGFCVRGASEI</sequence>
<proteinExistence type="predicted"/>
<dbReference type="EMBL" id="CM056820">
    <property type="protein sequence ID" value="KAJ8616743.1"/>
    <property type="molecule type" value="Genomic_DNA"/>
</dbReference>
<keyword evidence="2" id="KW-1185">Reference proteome</keyword>
<protein>
    <submittedName>
        <fullName evidence="1">Uncharacterized protein</fullName>
    </submittedName>
</protein>
<evidence type="ECO:0000313" key="2">
    <source>
        <dbReference type="Proteomes" id="UP001234297"/>
    </source>
</evidence>